<dbReference type="GO" id="GO:0005524">
    <property type="term" value="F:ATP binding"/>
    <property type="evidence" value="ECO:0007669"/>
    <property type="project" value="UniProtKB-UniRule"/>
</dbReference>
<keyword evidence="12" id="KW-0175">Coiled coil</keyword>
<dbReference type="AlphaFoldDB" id="A0A9R0VXH8"/>
<feature type="region of interest" description="Disordered" evidence="13">
    <location>
        <begin position="367"/>
        <end position="391"/>
    </location>
</feature>
<feature type="compositionally biased region" description="Acidic residues" evidence="13">
    <location>
        <begin position="379"/>
        <end position="388"/>
    </location>
</feature>
<reference evidence="16 17" key="1">
    <citation type="submission" date="2017-09" db="EMBL/GenBank/DDBJ databases">
        <authorList>
            <consortium name="International Durum Wheat Genome Sequencing Consortium (IDWGSC)"/>
            <person name="Milanesi L."/>
        </authorList>
    </citation>
    <scope>NUCLEOTIDE SEQUENCE [LARGE SCALE GENOMIC DNA]</scope>
    <source>
        <strain evidence="17">cv. Svevo</strain>
    </source>
</reference>
<evidence type="ECO:0000313" key="17">
    <source>
        <dbReference type="Proteomes" id="UP000324705"/>
    </source>
</evidence>
<keyword evidence="4" id="KW-0547">Nucleotide-binding</keyword>
<feature type="region of interest" description="Disordered" evidence="13">
    <location>
        <begin position="1"/>
        <end position="32"/>
    </location>
</feature>
<keyword evidence="10" id="KW-0539">Nucleus</keyword>
<comment type="subunit">
    <text evidence="11">Component of the INO80 chromatin-remodeling complex.</text>
</comment>
<keyword evidence="6 11" id="KW-0378">Hydrolase</keyword>
<keyword evidence="9 11" id="KW-0234">DNA repair</keyword>
<comment type="subcellular location">
    <subcellularLocation>
        <location evidence="1 11">Nucleus</location>
    </subcellularLocation>
</comment>
<dbReference type="Gramene" id="TRITD4Av1G090460.16">
    <property type="protein sequence ID" value="TRITD4Av1G090460.16"/>
    <property type="gene ID" value="TRITD4Av1G090460"/>
</dbReference>
<name>A0A9R0VXH8_TRITD</name>
<dbReference type="PROSITE" id="PS51192">
    <property type="entry name" value="HELICASE_ATP_BIND_1"/>
    <property type="match status" value="1"/>
</dbReference>
<dbReference type="GO" id="GO:0006338">
    <property type="term" value="P:chromatin remodeling"/>
    <property type="evidence" value="ECO:0007669"/>
    <property type="project" value="UniProtKB-UniRule"/>
</dbReference>
<feature type="domain" description="DBINO" evidence="15">
    <location>
        <begin position="243"/>
        <end position="368"/>
    </location>
</feature>
<dbReference type="GO" id="GO:0006281">
    <property type="term" value="P:DNA repair"/>
    <property type="evidence" value="ECO:0007669"/>
    <property type="project" value="UniProtKB-UniRule"/>
</dbReference>
<dbReference type="PANTHER" id="PTHR45685">
    <property type="entry name" value="HELICASE SRCAP-RELATED"/>
    <property type="match status" value="1"/>
</dbReference>
<evidence type="ECO:0000259" key="15">
    <source>
        <dbReference type="PROSITE" id="PS51413"/>
    </source>
</evidence>
<dbReference type="Proteomes" id="UP000324705">
    <property type="component" value="Chromosome 4A"/>
</dbReference>
<evidence type="ECO:0000256" key="7">
    <source>
        <dbReference type="ARBA" id="ARBA00022840"/>
    </source>
</evidence>
<dbReference type="InterPro" id="IPR020838">
    <property type="entry name" value="DBINO"/>
</dbReference>
<evidence type="ECO:0000256" key="5">
    <source>
        <dbReference type="ARBA" id="ARBA00022763"/>
    </source>
</evidence>
<evidence type="ECO:0000256" key="8">
    <source>
        <dbReference type="ARBA" id="ARBA00023125"/>
    </source>
</evidence>
<keyword evidence="8 11" id="KW-0238">DNA-binding</keyword>
<comment type="similarity">
    <text evidence="2 11">Belongs to the SNF2/RAD54 helicase family.</text>
</comment>
<evidence type="ECO:0000259" key="14">
    <source>
        <dbReference type="PROSITE" id="PS51192"/>
    </source>
</evidence>
<dbReference type="Gene3D" id="3.40.50.10810">
    <property type="entry name" value="Tandem AAA-ATPase domain"/>
    <property type="match status" value="1"/>
</dbReference>
<dbReference type="GO" id="GO:0016887">
    <property type="term" value="F:ATP hydrolysis activity"/>
    <property type="evidence" value="ECO:0007669"/>
    <property type="project" value="TreeGrafter"/>
</dbReference>
<keyword evidence="17" id="KW-1185">Reference proteome</keyword>
<dbReference type="Pfam" id="PF13892">
    <property type="entry name" value="DBINO"/>
    <property type="match status" value="1"/>
</dbReference>
<keyword evidence="5 11" id="KW-0227">DNA damage</keyword>
<evidence type="ECO:0000256" key="10">
    <source>
        <dbReference type="ARBA" id="ARBA00023242"/>
    </source>
</evidence>
<dbReference type="InterPro" id="IPR000330">
    <property type="entry name" value="SNF2_N"/>
</dbReference>
<comment type="function">
    <text evidence="11">ATPase component of the INO80 complex which remodels chromatin by shifting nucleosomes and is involved in DNA repair.</text>
</comment>
<keyword evidence="7 11" id="KW-0067">ATP-binding</keyword>
<dbReference type="SUPFAM" id="SSF52540">
    <property type="entry name" value="P-loop containing nucleoside triphosphate hydrolases"/>
    <property type="match status" value="1"/>
</dbReference>
<dbReference type="InterPro" id="IPR014001">
    <property type="entry name" value="Helicase_ATP-bd"/>
</dbReference>
<evidence type="ECO:0000256" key="2">
    <source>
        <dbReference type="ARBA" id="ARBA00007025"/>
    </source>
</evidence>
<dbReference type="InterPro" id="IPR027417">
    <property type="entry name" value="P-loop_NTPase"/>
</dbReference>
<dbReference type="EMBL" id="LT934117">
    <property type="protein sequence ID" value="VAH91220.1"/>
    <property type="molecule type" value="Genomic_DNA"/>
</dbReference>
<evidence type="ECO:0000256" key="3">
    <source>
        <dbReference type="ARBA" id="ARBA00019805"/>
    </source>
</evidence>
<dbReference type="GO" id="GO:0031011">
    <property type="term" value="C:Ino80 complex"/>
    <property type="evidence" value="ECO:0007669"/>
    <property type="project" value="UniProtKB-UniRule"/>
</dbReference>
<dbReference type="Pfam" id="PF00176">
    <property type="entry name" value="SNF2-rel_dom"/>
    <property type="match status" value="1"/>
</dbReference>
<evidence type="ECO:0000256" key="12">
    <source>
        <dbReference type="SAM" id="Coils"/>
    </source>
</evidence>
<accession>A0A9R0VXH8</accession>
<evidence type="ECO:0000256" key="6">
    <source>
        <dbReference type="ARBA" id="ARBA00022801"/>
    </source>
</evidence>
<proteinExistence type="inferred from homology"/>
<gene>
    <name evidence="16" type="ORF">TRITD_4Av1G090460</name>
</gene>
<evidence type="ECO:0000313" key="16">
    <source>
        <dbReference type="EMBL" id="VAH91220.1"/>
    </source>
</evidence>
<dbReference type="GO" id="GO:0003677">
    <property type="term" value="F:DNA binding"/>
    <property type="evidence" value="ECO:0007669"/>
    <property type="project" value="UniProtKB-UniRule"/>
</dbReference>
<dbReference type="PROSITE" id="PS51413">
    <property type="entry name" value="DBINO"/>
    <property type="match status" value="1"/>
</dbReference>
<evidence type="ECO:0000256" key="9">
    <source>
        <dbReference type="ARBA" id="ARBA00023204"/>
    </source>
</evidence>
<comment type="catalytic activity">
    <reaction evidence="11">
        <text>ATP + H2O = ADP + phosphate + H(+)</text>
        <dbReference type="Rhea" id="RHEA:13065"/>
        <dbReference type="ChEBI" id="CHEBI:15377"/>
        <dbReference type="ChEBI" id="CHEBI:15378"/>
        <dbReference type="ChEBI" id="CHEBI:30616"/>
        <dbReference type="ChEBI" id="CHEBI:43474"/>
        <dbReference type="ChEBI" id="CHEBI:456216"/>
    </reaction>
</comment>
<dbReference type="EC" id="3.6.4.-" evidence="11"/>
<feature type="domain" description="Helicase ATP-binding" evidence="14">
    <location>
        <begin position="477"/>
        <end position="646"/>
    </location>
</feature>
<evidence type="ECO:0000256" key="4">
    <source>
        <dbReference type="ARBA" id="ARBA00022741"/>
    </source>
</evidence>
<evidence type="ECO:0000256" key="11">
    <source>
        <dbReference type="RuleBase" id="RU368001"/>
    </source>
</evidence>
<feature type="coiled-coil region" evidence="12">
    <location>
        <begin position="315"/>
        <end position="354"/>
    </location>
</feature>
<dbReference type="FunFam" id="3.40.50.10810:FF:000006">
    <property type="entry name" value="Putative DNA helicase INO80"/>
    <property type="match status" value="1"/>
</dbReference>
<sequence>MLSEHVQKYRRSKDKEGVFGSDPPRADTPQMIKHKNGNTRVMKYRSDFKDVAALGVLETSPEYNGMGSISAYGGFNKIVASLDSSYLDMGDNVSYLIPEGYDKLASSLNLPVFSDIRVEEHFLNGTLDLRTLSAMLGTDLKFEATSRGGLAEPQPQHESLKERVKIQKFALQVTEDPFAIPEGSAGRIRRSIISESGSLQVHYVKVLEKGDTYEIIERSLPKKQIVKKEHSENVKEDLASFLKRWHIIARNIPKHHRNFTALLKKRQMDAKRFSENCQREVKLKVSRSLKLMRSAPVRTRKLARDMLIFWKRVDKEQYELRKREERDAAEALKREEELREAKRQQQRLNFLLSQTELYSHFMQNKAGESALPDEGSAPEVDDEEDPEEAELKREAFRAAQHAVSQQKRMTNAFDSEIVRLCQSSESGIPTDDSATMEPSKIDLLHPSTMPEQSSVQTPELFKGVLKEYQLKGLQWLVNCYEQGLNGILADEMGLGKTVQAMAFLSHLAEDKNIWGPFLVVAPASVVNNWAEEVIRFCPDLKILPYWGPERVVLRKNINPKRLYRRDASFHILITNYQILVNEEKLLRRVKWQYMVLDEAQAIKSSSSQRWKTLLSFNCRNRLLLTGTPIQNNMAELWALLHFIMPTLFDSHEQFNEWFSKGIEGHAEHGGTLNEHQLSRLHAILKPFMLRRVKIDVIAEMTEKKEEIVPCRLSSRQQIFYQAIKNKISLNELLDGSRGNLNDKKLLSLMNIVMQLRKVFLTHRVFLILFSA</sequence>
<protein>
    <recommendedName>
        <fullName evidence="3 11">Chromatin-remodeling ATPase INO80</fullName>
        <ecNumber evidence="11">3.6.4.-</ecNumber>
    </recommendedName>
</protein>
<organism evidence="16 17">
    <name type="scientific">Triticum turgidum subsp. durum</name>
    <name type="common">Durum wheat</name>
    <name type="synonym">Triticum durum</name>
    <dbReference type="NCBI Taxonomy" id="4567"/>
    <lineage>
        <taxon>Eukaryota</taxon>
        <taxon>Viridiplantae</taxon>
        <taxon>Streptophyta</taxon>
        <taxon>Embryophyta</taxon>
        <taxon>Tracheophyta</taxon>
        <taxon>Spermatophyta</taxon>
        <taxon>Magnoliopsida</taxon>
        <taxon>Liliopsida</taxon>
        <taxon>Poales</taxon>
        <taxon>Poaceae</taxon>
        <taxon>BOP clade</taxon>
        <taxon>Pooideae</taxon>
        <taxon>Triticodae</taxon>
        <taxon>Triticeae</taxon>
        <taxon>Triticinae</taxon>
        <taxon>Triticum</taxon>
    </lineage>
</organism>
<evidence type="ECO:0000256" key="1">
    <source>
        <dbReference type="ARBA" id="ARBA00004123"/>
    </source>
</evidence>
<comment type="domain">
    <text evidence="11">The DBINO region is involved in binding to DNA.</text>
</comment>
<dbReference type="GO" id="GO:0042393">
    <property type="term" value="F:histone binding"/>
    <property type="evidence" value="ECO:0007669"/>
    <property type="project" value="TreeGrafter"/>
</dbReference>
<dbReference type="SMART" id="SM00487">
    <property type="entry name" value="DEXDc"/>
    <property type="match status" value="1"/>
</dbReference>
<dbReference type="InterPro" id="IPR050520">
    <property type="entry name" value="INO80/SWR1_helicase"/>
</dbReference>
<evidence type="ECO:0000256" key="13">
    <source>
        <dbReference type="SAM" id="MobiDB-lite"/>
    </source>
</evidence>
<dbReference type="InterPro" id="IPR038718">
    <property type="entry name" value="SNF2-like_sf"/>
</dbReference>
<dbReference type="PANTHER" id="PTHR45685:SF2">
    <property type="entry name" value="CHROMATIN-REMODELING ATPASE INO80"/>
    <property type="match status" value="1"/>
</dbReference>